<name>A0A8J2Y9J0_9BACL</name>
<sequence>MDFLLSIITAQNWGWFVTAFFVLVVAVIAGMMMVTERIEKRQKAEFEQEFTGQWKAVSVEEE</sequence>
<dbReference type="Proteomes" id="UP000625210">
    <property type="component" value="Unassembled WGS sequence"/>
</dbReference>
<evidence type="ECO:0000256" key="1">
    <source>
        <dbReference type="SAM" id="Phobius"/>
    </source>
</evidence>
<dbReference type="RefSeq" id="WP_188648492.1">
    <property type="nucleotide sequence ID" value="NZ_BMHQ01000010.1"/>
</dbReference>
<protein>
    <submittedName>
        <fullName evidence="2">Uncharacterized protein</fullName>
    </submittedName>
</protein>
<dbReference type="AlphaFoldDB" id="A0A8J2Y9J0"/>
<keyword evidence="1" id="KW-1133">Transmembrane helix</keyword>
<dbReference type="EMBL" id="BMHQ01000010">
    <property type="protein sequence ID" value="GGE24128.1"/>
    <property type="molecule type" value="Genomic_DNA"/>
</dbReference>
<keyword evidence="1" id="KW-0812">Transmembrane</keyword>
<evidence type="ECO:0000313" key="2">
    <source>
        <dbReference type="EMBL" id="GGE24128.1"/>
    </source>
</evidence>
<comment type="caution">
    <text evidence="2">The sequence shown here is derived from an EMBL/GenBank/DDBJ whole genome shotgun (WGS) entry which is preliminary data.</text>
</comment>
<evidence type="ECO:0000313" key="3">
    <source>
        <dbReference type="Proteomes" id="UP000625210"/>
    </source>
</evidence>
<gene>
    <name evidence="2" type="ORF">GCM10011571_27810</name>
</gene>
<keyword evidence="3" id="KW-1185">Reference proteome</keyword>
<feature type="transmembrane region" description="Helical" evidence="1">
    <location>
        <begin position="12"/>
        <end position="34"/>
    </location>
</feature>
<organism evidence="2 3">
    <name type="scientific">Marinithermofilum abyssi</name>
    <dbReference type="NCBI Taxonomy" id="1571185"/>
    <lineage>
        <taxon>Bacteria</taxon>
        <taxon>Bacillati</taxon>
        <taxon>Bacillota</taxon>
        <taxon>Bacilli</taxon>
        <taxon>Bacillales</taxon>
        <taxon>Thermoactinomycetaceae</taxon>
        <taxon>Marinithermofilum</taxon>
    </lineage>
</organism>
<reference evidence="2" key="1">
    <citation type="journal article" date="2014" name="Int. J. Syst. Evol. Microbiol.">
        <title>Complete genome sequence of Corynebacterium casei LMG S-19264T (=DSM 44701T), isolated from a smear-ripened cheese.</title>
        <authorList>
            <consortium name="US DOE Joint Genome Institute (JGI-PGF)"/>
            <person name="Walter F."/>
            <person name="Albersmeier A."/>
            <person name="Kalinowski J."/>
            <person name="Ruckert C."/>
        </authorList>
    </citation>
    <scope>NUCLEOTIDE SEQUENCE</scope>
    <source>
        <strain evidence="2">CGMCC 1.15179</strain>
    </source>
</reference>
<accession>A0A8J2Y9J0</accession>
<keyword evidence="1" id="KW-0472">Membrane</keyword>
<proteinExistence type="predicted"/>
<reference evidence="2" key="2">
    <citation type="submission" date="2020-09" db="EMBL/GenBank/DDBJ databases">
        <authorList>
            <person name="Sun Q."/>
            <person name="Zhou Y."/>
        </authorList>
    </citation>
    <scope>NUCLEOTIDE SEQUENCE</scope>
    <source>
        <strain evidence="2">CGMCC 1.15179</strain>
    </source>
</reference>